<sequence>MLLLISIVTGLTTGQQGTNLPNMLHKIAKRSNPDVLTEKKQSKAIWAVTHLGLAISLVGGVRLLVFEANCSVDYLWESQQLPVSEYLLCITVYVTLEGTEGARRVMIWGLPEDEEQDSEPTSESTQ</sequence>
<organism evidence="2 3">
    <name type="scientific">Sphaerobolus stellatus (strain SS14)</name>
    <dbReference type="NCBI Taxonomy" id="990650"/>
    <lineage>
        <taxon>Eukaryota</taxon>
        <taxon>Fungi</taxon>
        <taxon>Dikarya</taxon>
        <taxon>Basidiomycota</taxon>
        <taxon>Agaricomycotina</taxon>
        <taxon>Agaricomycetes</taxon>
        <taxon>Phallomycetidae</taxon>
        <taxon>Geastrales</taxon>
        <taxon>Sphaerobolaceae</taxon>
        <taxon>Sphaerobolus</taxon>
    </lineage>
</organism>
<dbReference type="AlphaFoldDB" id="A0A0C9UKH4"/>
<protein>
    <submittedName>
        <fullName evidence="2">Uncharacterized protein</fullName>
    </submittedName>
</protein>
<feature type="transmembrane region" description="Helical" evidence="1">
    <location>
        <begin position="44"/>
        <end position="65"/>
    </location>
</feature>
<evidence type="ECO:0000313" key="3">
    <source>
        <dbReference type="Proteomes" id="UP000054279"/>
    </source>
</evidence>
<dbReference type="Proteomes" id="UP000054279">
    <property type="component" value="Unassembled WGS sequence"/>
</dbReference>
<accession>A0A0C9UKH4</accession>
<keyword evidence="1" id="KW-0812">Transmembrane</keyword>
<name>A0A0C9UKH4_SPHS4</name>
<proteinExistence type="predicted"/>
<gene>
    <name evidence="2" type="ORF">M422DRAFT_55807</name>
</gene>
<dbReference type="HOGENOM" id="CLU_2251776_0_0_1"/>
<evidence type="ECO:0000313" key="2">
    <source>
        <dbReference type="EMBL" id="KIJ25760.1"/>
    </source>
</evidence>
<reference evidence="2 3" key="1">
    <citation type="submission" date="2014-06" db="EMBL/GenBank/DDBJ databases">
        <title>Evolutionary Origins and Diversification of the Mycorrhizal Mutualists.</title>
        <authorList>
            <consortium name="DOE Joint Genome Institute"/>
            <consortium name="Mycorrhizal Genomics Consortium"/>
            <person name="Kohler A."/>
            <person name="Kuo A."/>
            <person name="Nagy L.G."/>
            <person name="Floudas D."/>
            <person name="Copeland A."/>
            <person name="Barry K.W."/>
            <person name="Cichocki N."/>
            <person name="Veneault-Fourrey C."/>
            <person name="LaButti K."/>
            <person name="Lindquist E.A."/>
            <person name="Lipzen A."/>
            <person name="Lundell T."/>
            <person name="Morin E."/>
            <person name="Murat C."/>
            <person name="Riley R."/>
            <person name="Ohm R."/>
            <person name="Sun H."/>
            <person name="Tunlid A."/>
            <person name="Henrissat B."/>
            <person name="Grigoriev I.V."/>
            <person name="Hibbett D.S."/>
            <person name="Martin F."/>
        </authorList>
    </citation>
    <scope>NUCLEOTIDE SEQUENCE [LARGE SCALE GENOMIC DNA]</scope>
    <source>
        <strain evidence="2 3">SS14</strain>
    </source>
</reference>
<keyword evidence="3" id="KW-1185">Reference proteome</keyword>
<keyword evidence="1" id="KW-1133">Transmembrane helix</keyword>
<evidence type="ECO:0000256" key="1">
    <source>
        <dbReference type="SAM" id="Phobius"/>
    </source>
</evidence>
<keyword evidence="1" id="KW-0472">Membrane</keyword>
<dbReference type="EMBL" id="KN837399">
    <property type="protein sequence ID" value="KIJ25760.1"/>
    <property type="molecule type" value="Genomic_DNA"/>
</dbReference>